<dbReference type="AlphaFoldDB" id="A0A093RHH7"/>
<dbReference type="CDD" id="cd05289">
    <property type="entry name" value="MDR_like_2"/>
    <property type="match status" value="1"/>
</dbReference>
<dbReference type="GO" id="GO:0016491">
    <property type="term" value="F:oxidoreductase activity"/>
    <property type="evidence" value="ECO:0007669"/>
    <property type="project" value="InterPro"/>
</dbReference>
<dbReference type="Pfam" id="PF13602">
    <property type="entry name" value="ADH_zinc_N_2"/>
    <property type="match status" value="1"/>
</dbReference>
<reference evidence="2 3" key="1">
    <citation type="submission" date="2014-08" db="EMBL/GenBank/DDBJ databases">
        <title>Genome sequences of NCPPB Pectobacterium isolates.</title>
        <authorList>
            <person name="Glover R.H."/>
            <person name="Sapp M."/>
            <person name="Elphinstone J."/>
        </authorList>
    </citation>
    <scope>NUCLEOTIDE SEQUENCE [LARGE SCALE GENOMIC DNA]</scope>
    <source>
        <strain evidence="2 3">NCPPB 2795</strain>
    </source>
</reference>
<dbReference type="STRING" id="55207.KP22_17925"/>
<feature type="domain" description="Enoyl reductase (ER)" evidence="1">
    <location>
        <begin position="8"/>
        <end position="304"/>
    </location>
</feature>
<dbReference type="eggNOG" id="COG0604">
    <property type="taxonomic scope" value="Bacteria"/>
</dbReference>
<dbReference type="SUPFAM" id="SSF50129">
    <property type="entry name" value="GroES-like"/>
    <property type="match status" value="1"/>
</dbReference>
<proteinExistence type="predicted"/>
<dbReference type="InterPro" id="IPR020843">
    <property type="entry name" value="ER"/>
</dbReference>
<evidence type="ECO:0000259" key="1">
    <source>
        <dbReference type="SMART" id="SM00829"/>
    </source>
</evidence>
<dbReference type="Gene3D" id="3.90.180.10">
    <property type="entry name" value="Medium-chain alcohol dehydrogenases, catalytic domain"/>
    <property type="match status" value="1"/>
</dbReference>
<dbReference type="InterPro" id="IPR036291">
    <property type="entry name" value="NAD(P)-bd_dom_sf"/>
</dbReference>
<accession>A0A093RHH7</accession>
<gene>
    <name evidence="2" type="ORF">KP22_17925</name>
</gene>
<dbReference type="InterPro" id="IPR013154">
    <property type="entry name" value="ADH-like_N"/>
</dbReference>
<organism evidence="2 3">
    <name type="scientific">Pectobacterium betavasculorum</name>
    <dbReference type="NCBI Taxonomy" id="55207"/>
    <lineage>
        <taxon>Bacteria</taxon>
        <taxon>Pseudomonadati</taxon>
        <taxon>Pseudomonadota</taxon>
        <taxon>Gammaproteobacteria</taxon>
        <taxon>Enterobacterales</taxon>
        <taxon>Pectobacteriaceae</taxon>
        <taxon>Pectobacterium</taxon>
    </lineage>
</organism>
<evidence type="ECO:0000313" key="3">
    <source>
        <dbReference type="Proteomes" id="UP000032874"/>
    </source>
</evidence>
<sequence>MRAIRIHNFTEAPRREDIPVPDVGQNDVLVRVEATALNPLDALVASGVARQFFDITMPITLGTDFAGTIERVGAGVTQWNAGDRVIAWVDAGSGGGLADFAVTPAHACVQLPENLSATQGCAIPTAGITAWHALFSCGRLKSHETVLIHAAAGGVGSFAVQFARMAGARVIATASGSGLTLALGLGADEVVDYRSQDFTRLAADVDMVLDLVGGETQSRSYKVLRAGGRLISTVMPPDEEEARAHGVTASIFYAKPFADRLGDLVATIASRNVKVIIDRAVPFDRFDEAWDYQIYGHARGKIVVLSQ</sequence>
<dbReference type="PANTHER" id="PTHR44013:SF1">
    <property type="entry name" value="ZINC-TYPE ALCOHOL DEHYDROGENASE-LIKE PROTEIN C16A3.02C"/>
    <property type="match status" value="1"/>
</dbReference>
<dbReference type="Gene3D" id="3.40.50.720">
    <property type="entry name" value="NAD(P)-binding Rossmann-like Domain"/>
    <property type="match status" value="1"/>
</dbReference>
<dbReference type="SMART" id="SM00829">
    <property type="entry name" value="PKS_ER"/>
    <property type="match status" value="1"/>
</dbReference>
<name>A0A093RHH7_9GAMM</name>
<dbReference type="Proteomes" id="UP000032874">
    <property type="component" value="Unassembled WGS sequence"/>
</dbReference>
<dbReference type="EMBL" id="JQHM01000013">
    <property type="protein sequence ID" value="KFX02587.1"/>
    <property type="molecule type" value="Genomic_DNA"/>
</dbReference>
<dbReference type="Pfam" id="PF08240">
    <property type="entry name" value="ADH_N"/>
    <property type="match status" value="1"/>
</dbReference>
<comment type="caution">
    <text evidence="2">The sequence shown here is derived from an EMBL/GenBank/DDBJ whole genome shotgun (WGS) entry which is preliminary data.</text>
</comment>
<dbReference type="PANTHER" id="PTHR44013">
    <property type="entry name" value="ZINC-TYPE ALCOHOL DEHYDROGENASE-LIKE PROTEIN C16A3.02C"/>
    <property type="match status" value="1"/>
</dbReference>
<dbReference type="InterPro" id="IPR011032">
    <property type="entry name" value="GroES-like_sf"/>
</dbReference>
<dbReference type="InterPro" id="IPR052733">
    <property type="entry name" value="Chloroplast_QOR"/>
</dbReference>
<protein>
    <submittedName>
        <fullName evidence="2">NADPH:quinone reductase</fullName>
    </submittedName>
</protein>
<dbReference type="SUPFAM" id="SSF51735">
    <property type="entry name" value="NAD(P)-binding Rossmann-fold domains"/>
    <property type="match status" value="1"/>
</dbReference>
<evidence type="ECO:0000313" key="2">
    <source>
        <dbReference type="EMBL" id="KFX02587.1"/>
    </source>
</evidence>